<feature type="transmembrane region" description="Helical" evidence="1">
    <location>
        <begin position="21"/>
        <end position="45"/>
    </location>
</feature>
<dbReference type="Proteomes" id="UP000823634">
    <property type="component" value="Unassembled WGS sequence"/>
</dbReference>
<accession>A0A9D9DHN7</accession>
<sequence>MDSDKRERPENRVGWASAGRIALIAVGLALLAFAVFSALNAHFGFVEWRPF</sequence>
<keyword evidence="1" id="KW-1133">Transmembrane helix</keyword>
<evidence type="ECO:0000313" key="3">
    <source>
        <dbReference type="Proteomes" id="UP000823634"/>
    </source>
</evidence>
<gene>
    <name evidence="2" type="ORF">IAC61_03510</name>
</gene>
<keyword evidence="1" id="KW-0472">Membrane</keyword>
<proteinExistence type="predicted"/>
<dbReference type="AlphaFoldDB" id="A0A9D9DHN7"/>
<comment type="caution">
    <text evidence="2">The sequence shown here is derived from an EMBL/GenBank/DDBJ whole genome shotgun (WGS) entry which is preliminary data.</text>
</comment>
<evidence type="ECO:0000256" key="1">
    <source>
        <dbReference type="SAM" id="Phobius"/>
    </source>
</evidence>
<reference evidence="2" key="2">
    <citation type="journal article" date="2021" name="PeerJ">
        <title>Extensive microbial diversity within the chicken gut microbiome revealed by metagenomics and culture.</title>
        <authorList>
            <person name="Gilroy R."/>
            <person name="Ravi A."/>
            <person name="Getino M."/>
            <person name="Pursley I."/>
            <person name="Horton D.L."/>
            <person name="Alikhan N.F."/>
            <person name="Baker D."/>
            <person name="Gharbi K."/>
            <person name="Hall N."/>
            <person name="Watson M."/>
            <person name="Adriaenssens E.M."/>
            <person name="Foster-Nyarko E."/>
            <person name="Jarju S."/>
            <person name="Secka A."/>
            <person name="Antonio M."/>
            <person name="Oren A."/>
            <person name="Chaudhuri R.R."/>
            <person name="La Ragione R."/>
            <person name="Hildebrand F."/>
            <person name="Pallen M.J."/>
        </authorList>
    </citation>
    <scope>NUCLEOTIDE SEQUENCE</scope>
    <source>
        <strain evidence="2">17113</strain>
    </source>
</reference>
<evidence type="ECO:0000313" key="2">
    <source>
        <dbReference type="EMBL" id="MBO8426370.1"/>
    </source>
</evidence>
<reference evidence="2" key="1">
    <citation type="submission" date="2020-10" db="EMBL/GenBank/DDBJ databases">
        <authorList>
            <person name="Gilroy R."/>
        </authorList>
    </citation>
    <scope>NUCLEOTIDE SEQUENCE</scope>
    <source>
        <strain evidence="2">17113</strain>
    </source>
</reference>
<protein>
    <submittedName>
        <fullName evidence="2">Uncharacterized protein</fullName>
    </submittedName>
</protein>
<dbReference type="EMBL" id="JADINA010000022">
    <property type="protein sequence ID" value="MBO8426370.1"/>
    <property type="molecule type" value="Genomic_DNA"/>
</dbReference>
<organism evidence="2 3">
    <name type="scientific">Candidatus Alloenteromonas pullistercoris</name>
    <dbReference type="NCBI Taxonomy" id="2840785"/>
    <lineage>
        <taxon>Bacteria</taxon>
        <taxon>Bacillati</taxon>
        <taxon>Bacillota</taxon>
        <taxon>Bacillota incertae sedis</taxon>
        <taxon>Candidatus Alloenteromonas</taxon>
    </lineage>
</organism>
<keyword evidence="1" id="KW-0812">Transmembrane</keyword>
<name>A0A9D9DHN7_9FIRM</name>